<evidence type="ECO:0000313" key="1">
    <source>
        <dbReference type="EMBL" id="KAJ8637114.1"/>
    </source>
</evidence>
<dbReference type="EMBL" id="CM056811">
    <property type="protein sequence ID" value="KAJ8637114.1"/>
    <property type="molecule type" value="Genomic_DNA"/>
</dbReference>
<accession>A0ACC2LUV3</accession>
<reference evidence="1 2" key="1">
    <citation type="journal article" date="2022" name="Hortic Res">
        <title>A haplotype resolved chromosomal level avocado genome allows analysis of novel avocado genes.</title>
        <authorList>
            <person name="Nath O."/>
            <person name="Fletcher S.J."/>
            <person name="Hayward A."/>
            <person name="Shaw L.M."/>
            <person name="Masouleh A.K."/>
            <person name="Furtado A."/>
            <person name="Henry R.J."/>
            <person name="Mitter N."/>
        </authorList>
    </citation>
    <scope>NUCLEOTIDE SEQUENCE [LARGE SCALE GENOMIC DNA]</scope>
    <source>
        <strain evidence="2">cv. Hass</strain>
    </source>
</reference>
<keyword evidence="2" id="KW-1185">Reference proteome</keyword>
<gene>
    <name evidence="1" type="ORF">MRB53_011381</name>
</gene>
<proteinExistence type="predicted"/>
<evidence type="ECO:0000313" key="2">
    <source>
        <dbReference type="Proteomes" id="UP001234297"/>
    </source>
</evidence>
<dbReference type="Proteomes" id="UP001234297">
    <property type="component" value="Chromosome 3"/>
</dbReference>
<organism evidence="1 2">
    <name type="scientific">Persea americana</name>
    <name type="common">Avocado</name>
    <dbReference type="NCBI Taxonomy" id="3435"/>
    <lineage>
        <taxon>Eukaryota</taxon>
        <taxon>Viridiplantae</taxon>
        <taxon>Streptophyta</taxon>
        <taxon>Embryophyta</taxon>
        <taxon>Tracheophyta</taxon>
        <taxon>Spermatophyta</taxon>
        <taxon>Magnoliopsida</taxon>
        <taxon>Magnoliidae</taxon>
        <taxon>Laurales</taxon>
        <taxon>Lauraceae</taxon>
        <taxon>Persea</taxon>
    </lineage>
</organism>
<protein>
    <submittedName>
        <fullName evidence="1">Uncharacterized protein</fullName>
    </submittedName>
</protein>
<comment type="caution">
    <text evidence="1">The sequence shown here is derived from an EMBL/GenBank/DDBJ whole genome shotgun (WGS) entry which is preliminary data.</text>
</comment>
<sequence>MRGMDMLFLIALVAVFTNGIVLGSRSMDDREIKRQLKLLNKPAVKTIKSEDGDIVDCVDIYKQPSLDHPLLKNHTIQMRPSIIPKGIASKSTSKLAQQGWLKSGNCPEGTIPIRRTLKSDLVRAMSVSTMAPLTSDGASSVQQAVWAELTQPNKTTYFAGVKAHINLWNVHVDPEDQYTSSSIYVANKDHDNFINAGWHVFPKFNGDNKTRFFIYWTADGNRNTVCYNHVCKGFVQVDNTIMLGAELYPVSKYNGDQYEVRLTLNLDHEIQSWWLQYGEKLVGYWPLSLFPNFRASLVQWSGQVFKSSAGHPTITQMGSGHFPNEGLYKAAYFANAKVRVREEDYYEIGDAKTHAPKPWCYDIGRIEDGNRFLYGGPGVGPNCA</sequence>
<name>A0ACC2LUV3_PERAE</name>